<dbReference type="Pfam" id="PF03699">
    <property type="entry name" value="UPF0182"/>
    <property type="match status" value="1"/>
</dbReference>
<evidence type="ECO:0000313" key="6">
    <source>
        <dbReference type="EMBL" id="SVA68917.1"/>
    </source>
</evidence>
<dbReference type="InterPro" id="IPR005372">
    <property type="entry name" value="UPF0182"/>
</dbReference>
<dbReference type="PANTHER" id="PTHR39344">
    <property type="entry name" value="UPF0182 PROTEIN SLL1060"/>
    <property type="match status" value="1"/>
</dbReference>
<dbReference type="EMBL" id="UINC01016575">
    <property type="protein sequence ID" value="SVA68917.1"/>
    <property type="molecule type" value="Genomic_DNA"/>
</dbReference>
<gene>
    <name evidence="6" type="ORF">METZ01_LOCUS121771</name>
</gene>
<dbReference type="AlphaFoldDB" id="A0A381XXL0"/>
<feature type="transmembrane region" description="Helical" evidence="5">
    <location>
        <begin position="26"/>
        <end position="46"/>
    </location>
</feature>
<keyword evidence="4 5" id="KW-0472">Membrane</keyword>
<feature type="non-terminal residue" evidence="6">
    <location>
        <position position="339"/>
    </location>
</feature>
<dbReference type="PANTHER" id="PTHR39344:SF1">
    <property type="entry name" value="UPF0182 PROTEIN SLL1060"/>
    <property type="match status" value="1"/>
</dbReference>
<accession>A0A381XXL0</accession>
<keyword evidence="1" id="KW-1003">Cell membrane</keyword>
<feature type="transmembrane region" description="Helical" evidence="5">
    <location>
        <begin position="285"/>
        <end position="306"/>
    </location>
</feature>
<sequence>MTSGSFPPFNFENVSLPERLSGRMKWVAAAAVVVILLIVLSLLKGIYADWLWFGELGYRGVFVKVILTRAILFAVGFSTVAIFVGASLFTAHRASFGPVSVSVPDSAVSLLRKAVLIVAVLAVIVLGVIFGSIFSSKWELFLRFTNAASFGLKDPMFEKDISFFVFALPTYAFVQGWLFSVSIVALLGAGLIAFVNFIVRGVSFTLTPALRKQAVFIGALVVLIASAGLWIDRLQLVHSEGGVVYGATYADIHAKQLALIILFGLGLLTAVAMVIAAFMSRMRVVFGALGLWVILILVLGTGWPSLVQQFSVDPNEFSKEREYISRNMALTREGYGLGD</sequence>
<name>A0A381XXL0_9ZZZZ</name>
<feature type="transmembrane region" description="Helical" evidence="5">
    <location>
        <begin position="66"/>
        <end position="89"/>
    </location>
</feature>
<dbReference type="GO" id="GO:0005576">
    <property type="term" value="C:extracellular region"/>
    <property type="evidence" value="ECO:0007669"/>
    <property type="project" value="TreeGrafter"/>
</dbReference>
<feature type="transmembrane region" description="Helical" evidence="5">
    <location>
        <begin position="177"/>
        <end position="202"/>
    </location>
</feature>
<dbReference type="GO" id="GO:0016020">
    <property type="term" value="C:membrane"/>
    <property type="evidence" value="ECO:0007669"/>
    <property type="project" value="InterPro"/>
</dbReference>
<feature type="transmembrane region" description="Helical" evidence="5">
    <location>
        <begin position="110"/>
        <end position="134"/>
    </location>
</feature>
<keyword evidence="2 5" id="KW-0812">Transmembrane</keyword>
<feature type="transmembrane region" description="Helical" evidence="5">
    <location>
        <begin position="214"/>
        <end position="231"/>
    </location>
</feature>
<proteinExistence type="predicted"/>
<evidence type="ECO:0000256" key="4">
    <source>
        <dbReference type="ARBA" id="ARBA00023136"/>
    </source>
</evidence>
<evidence type="ECO:0000256" key="3">
    <source>
        <dbReference type="ARBA" id="ARBA00022989"/>
    </source>
</evidence>
<evidence type="ECO:0000256" key="5">
    <source>
        <dbReference type="SAM" id="Phobius"/>
    </source>
</evidence>
<protein>
    <submittedName>
        <fullName evidence="6">Uncharacterized protein</fullName>
    </submittedName>
</protein>
<feature type="transmembrane region" description="Helical" evidence="5">
    <location>
        <begin position="257"/>
        <end position="278"/>
    </location>
</feature>
<organism evidence="6">
    <name type="scientific">marine metagenome</name>
    <dbReference type="NCBI Taxonomy" id="408172"/>
    <lineage>
        <taxon>unclassified sequences</taxon>
        <taxon>metagenomes</taxon>
        <taxon>ecological metagenomes</taxon>
    </lineage>
</organism>
<keyword evidence="3 5" id="KW-1133">Transmembrane helix</keyword>
<reference evidence="6" key="1">
    <citation type="submission" date="2018-05" db="EMBL/GenBank/DDBJ databases">
        <authorList>
            <person name="Lanie J.A."/>
            <person name="Ng W.-L."/>
            <person name="Kazmierczak K.M."/>
            <person name="Andrzejewski T.M."/>
            <person name="Davidsen T.M."/>
            <person name="Wayne K.J."/>
            <person name="Tettelin H."/>
            <person name="Glass J.I."/>
            <person name="Rusch D."/>
            <person name="Podicherti R."/>
            <person name="Tsui H.-C.T."/>
            <person name="Winkler M.E."/>
        </authorList>
    </citation>
    <scope>NUCLEOTIDE SEQUENCE</scope>
</reference>
<evidence type="ECO:0000256" key="2">
    <source>
        <dbReference type="ARBA" id="ARBA00022692"/>
    </source>
</evidence>
<evidence type="ECO:0000256" key="1">
    <source>
        <dbReference type="ARBA" id="ARBA00022475"/>
    </source>
</evidence>